<evidence type="ECO:0008006" key="3">
    <source>
        <dbReference type="Google" id="ProtNLM"/>
    </source>
</evidence>
<dbReference type="Proteomes" id="UP001551695">
    <property type="component" value="Unassembled WGS sequence"/>
</dbReference>
<comment type="caution">
    <text evidence="1">The sequence shown here is derived from an EMBL/GenBank/DDBJ whole genome shotgun (WGS) entry which is preliminary data.</text>
</comment>
<reference evidence="1 2" key="1">
    <citation type="submission" date="2024-06" db="EMBL/GenBank/DDBJ databases">
        <title>The Natural Products Discovery Center: Release of the First 8490 Sequenced Strains for Exploring Actinobacteria Biosynthetic Diversity.</title>
        <authorList>
            <person name="Kalkreuter E."/>
            <person name="Kautsar S.A."/>
            <person name="Yang D."/>
            <person name="Bader C.D."/>
            <person name="Teijaro C.N."/>
            <person name="Fluegel L."/>
            <person name="Davis C.M."/>
            <person name="Simpson J.R."/>
            <person name="Lauterbach L."/>
            <person name="Steele A.D."/>
            <person name="Gui C."/>
            <person name="Meng S."/>
            <person name="Li G."/>
            <person name="Viehrig K."/>
            <person name="Ye F."/>
            <person name="Su P."/>
            <person name="Kiefer A.F."/>
            <person name="Nichols A."/>
            <person name="Cepeda A.J."/>
            <person name="Yan W."/>
            <person name="Fan B."/>
            <person name="Jiang Y."/>
            <person name="Adhikari A."/>
            <person name="Zheng C.-J."/>
            <person name="Schuster L."/>
            <person name="Cowan T.M."/>
            <person name="Smanski M.J."/>
            <person name="Chevrette M.G."/>
            <person name="De Carvalho L.P.S."/>
            <person name="Shen B."/>
        </authorList>
    </citation>
    <scope>NUCLEOTIDE SEQUENCE [LARGE SCALE GENOMIC DNA]</scope>
    <source>
        <strain evidence="1 2">NPDC050403</strain>
    </source>
</reference>
<sequence>MTGMWRSGKHLALGGIAAALVIACGTSELPVAEPEARTVATTESVCTAFESSDEVFTSEQRPGRITIRIPRLPGWTLSWVNGSSPGFMVNRFDLPTDSGGLGSAMVTIATYNALADIDSALAHLTLVRATAPGWRQSGSESIEVCGVRGLRVTGTAPSAGIDIHYEYLELAFRAPTGVHPVQVSSQVKVADLPRYRTDLTTILGGVHIDP</sequence>
<proteinExistence type="predicted"/>
<evidence type="ECO:0000313" key="1">
    <source>
        <dbReference type="EMBL" id="MEV0707026.1"/>
    </source>
</evidence>
<dbReference type="EMBL" id="JBFAKC010000002">
    <property type="protein sequence ID" value="MEV0707026.1"/>
    <property type="molecule type" value="Genomic_DNA"/>
</dbReference>
<organism evidence="1 2">
    <name type="scientific">Nocardia aurea</name>
    <dbReference type="NCBI Taxonomy" id="2144174"/>
    <lineage>
        <taxon>Bacteria</taxon>
        <taxon>Bacillati</taxon>
        <taxon>Actinomycetota</taxon>
        <taxon>Actinomycetes</taxon>
        <taxon>Mycobacteriales</taxon>
        <taxon>Nocardiaceae</taxon>
        <taxon>Nocardia</taxon>
    </lineage>
</organism>
<name>A0ABV3FP84_9NOCA</name>
<accession>A0ABV3FP84</accession>
<protein>
    <recommendedName>
        <fullName evidence="3">Lipoprotein LpqN</fullName>
    </recommendedName>
</protein>
<dbReference type="RefSeq" id="WP_357780557.1">
    <property type="nucleotide sequence ID" value="NZ_JBFAKC010000002.1"/>
</dbReference>
<dbReference type="Gene3D" id="3.40.1000.10">
    <property type="entry name" value="Mog1/PsbP, alpha/beta/alpha sandwich"/>
    <property type="match status" value="1"/>
</dbReference>
<keyword evidence="2" id="KW-1185">Reference proteome</keyword>
<evidence type="ECO:0000313" key="2">
    <source>
        <dbReference type="Proteomes" id="UP001551695"/>
    </source>
</evidence>
<dbReference type="PROSITE" id="PS51257">
    <property type="entry name" value="PROKAR_LIPOPROTEIN"/>
    <property type="match status" value="1"/>
</dbReference>
<gene>
    <name evidence="1" type="ORF">AB0I48_05620</name>
</gene>